<dbReference type="Pfam" id="PF00535">
    <property type="entry name" value="Glycos_transf_2"/>
    <property type="match status" value="1"/>
</dbReference>
<sequence length="146" mass="16656">MAAGEHNHTLIPIIIPTYNSARTLSRCLKSIENQTLKSYEVMIIINGLSKDETKSIALKWIELNPSHRYIGVGAARALYKHGSCSDLFNKYFSSGSQEKARLISKYRLLIDRARRDLQTLLPLMFLIPPKAVVMRIGFYLHRVKPL</sequence>
<dbReference type="CDD" id="cd00761">
    <property type="entry name" value="Glyco_tranf_GTA_type"/>
    <property type="match status" value="1"/>
</dbReference>
<evidence type="ECO:0000259" key="1">
    <source>
        <dbReference type="Pfam" id="PF00535"/>
    </source>
</evidence>
<dbReference type="GO" id="GO:0016740">
    <property type="term" value="F:transferase activity"/>
    <property type="evidence" value="ECO:0007669"/>
    <property type="project" value="UniProtKB-KW"/>
</dbReference>
<keyword evidence="3" id="KW-1185">Reference proteome</keyword>
<reference evidence="2 3" key="1">
    <citation type="submission" date="2018-10" db="EMBL/GenBank/DDBJ databases">
        <title>Co-occurring genomic capacity for anaerobic methane metabolism and dissimilatory sulfite reduction discovered in the Korarchaeota.</title>
        <authorList>
            <person name="Mckay L.J."/>
            <person name="Dlakic M."/>
            <person name="Fields M.W."/>
            <person name="Delmont T.O."/>
            <person name="Eren A.M."/>
            <person name="Jay Z.J."/>
            <person name="Klingelsmith K.B."/>
            <person name="Rusch D.B."/>
            <person name="Inskeep W.P."/>
        </authorList>
    </citation>
    <scope>NUCLEOTIDE SEQUENCE [LARGE SCALE GENOMIC DNA]</scope>
    <source>
        <strain evidence="2 3">MDKW</strain>
    </source>
</reference>
<name>A0A429GNE9_9CREN</name>
<gene>
    <name evidence="2" type="ORF">D6D85_06290</name>
</gene>
<dbReference type="InterPro" id="IPR029044">
    <property type="entry name" value="Nucleotide-diphossugar_trans"/>
</dbReference>
<comment type="caution">
    <text evidence="2">The sequence shown here is derived from an EMBL/GenBank/DDBJ whole genome shotgun (WGS) entry which is preliminary data.</text>
</comment>
<accession>A0A429GNE9</accession>
<dbReference type="Gene3D" id="3.90.550.10">
    <property type="entry name" value="Spore Coat Polysaccharide Biosynthesis Protein SpsA, Chain A"/>
    <property type="match status" value="1"/>
</dbReference>
<dbReference type="AlphaFoldDB" id="A0A429GNE9"/>
<dbReference type="EMBL" id="RCOS01000075">
    <property type="protein sequence ID" value="RSN75400.1"/>
    <property type="molecule type" value="Genomic_DNA"/>
</dbReference>
<dbReference type="InterPro" id="IPR001173">
    <property type="entry name" value="Glyco_trans_2-like"/>
</dbReference>
<evidence type="ECO:0000313" key="2">
    <source>
        <dbReference type="EMBL" id="RSN75400.1"/>
    </source>
</evidence>
<evidence type="ECO:0000313" key="3">
    <source>
        <dbReference type="Proteomes" id="UP000277582"/>
    </source>
</evidence>
<dbReference type="SUPFAM" id="SSF53448">
    <property type="entry name" value="Nucleotide-diphospho-sugar transferases"/>
    <property type="match status" value="1"/>
</dbReference>
<proteinExistence type="predicted"/>
<feature type="domain" description="Glycosyltransferase 2-like" evidence="1">
    <location>
        <begin position="13"/>
        <end position="70"/>
    </location>
</feature>
<protein>
    <submittedName>
        <fullName evidence="2">Glycosyltransferase family 2 protein</fullName>
    </submittedName>
</protein>
<keyword evidence="2" id="KW-0808">Transferase</keyword>
<dbReference type="Proteomes" id="UP000277582">
    <property type="component" value="Unassembled WGS sequence"/>
</dbReference>
<organism evidence="2 3">
    <name type="scientific">Candidatus Methanodesulfokora washburnensis</name>
    <dbReference type="NCBI Taxonomy" id="2478471"/>
    <lineage>
        <taxon>Archaea</taxon>
        <taxon>Thermoproteota</taxon>
        <taxon>Candidatus Korarchaeia</taxon>
        <taxon>Candidatus Korarchaeia incertae sedis</taxon>
        <taxon>Candidatus Methanodesulfokora</taxon>
    </lineage>
</organism>